<feature type="compositionally biased region" description="Polar residues" evidence="1">
    <location>
        <begin position="50"/>
        <end position="64"/>
    </location>
</feature>
<dbReference type="AlphaFoldDB" id="A0AAV7LFB3"/>
<reference evidence="2" key="1">
    <citation type="journal article" date="2022" name="bioRxiv">
        <title>Sequencing and chromosome-scale assembly of the giantPleurodeles waltlgenome.</title>
        <authorList>
            <person name="Brown T."/>
            <person name="Elewa A."/>
            <person name="Iarovenko S."/>
            <person name="Subramanian E."/>
            <person name="Araus A.J."/>
            <person name="Petzold A."/>
            <person name="Susuki M."/>
            <person name="Suzuki K.-i.T."/>
            <person name="Hayashi T."/>
            <person name="Toyoda A."/>
            <person name="Oliveira C."/>
            <person name="Osipova E."/>
            <person name="Leigh N.D."/>
            <person name="Simon A."/>
            <person name="Yun M.H."/>
        </authorList>
    </citation>
    <scope>NUCLEOTIDE SEQUENCE</scope>
    <source>
        <strain evidence="2">20211129_DDA</strain>
        <tissue evidence="2">Liver</tissue>
    </source>
</reference>
<organism evidence="2 3">
    <name type="scientific">Pleurodeles waltl</name>
    <name type="common">Iberian ribbed newt</name>
    <dbReference type="NCBI Taxonomy" id="8319"/>
    <lineage>
        <taxon>Eukaryota</taxon>
        <taxon>Metazoa</taxon>
        <taxon>Chordata</taxon>
        <taxon>Craniata</taxon>
        <taxon>Vertebrata</taxon>
        <taxon>Euteleostomi</taxon>
        <taxon>Amphibia</taxon>
        <taxon>Batrachia</taxon>
        <taxon>Caudata</taxon>
        <taxon>Salamandroidea</taxon>
        <taxon>Salamandridae</taxon>
        <taxon>Pleurodelinae</taxon>
        <taxon>Pleurodeles</taxon>
    </lineage>
</organism>
<dbReference type="EMBL" id="JANPWB010000015">
    <property type="protein sequence ID" value="KAJ1089155.1"/>
    <property type="molecule type" value="Genomic_DNA"/>
</dbReference>
<keyword evidence="3" id="KW-1185">Reference proteome</keyword>
<name>A0AAV7LFB3_PLEWA</name>
<accession>A0AAV7LFB3</accession>
<dbReference type="Proteomes" id="UP001066276">
    <property type="component" value="Chromosome 11"/>
</dbReference>
<comment type="caution">
    <text evidence="2">The sequence shown here is derived from an EMBL/GenBank/DDBJ whole genome shotgun (WGS) entry which is preliminary data.</text>
</comment>
<feature type="region of interest" description="Disordered" evidence="1">
    <location>
        <begin position="49"/>
        <end position="92"/>
    </location>
</feature>
<evidence type="ECO:0000313" key="2">
    <source>
        <dbReference type="EMBL" id="KAJ1089155.1"/>
    </source>
</evidence>
<sequence length="126" mass="13844">MDADVISCWKMPTSLGCDKCAFCIKMALAGPSGDLEASTLCVEEEGALSTLESPQEVRQQPQESQDTETKEVQNAVGAALQRRVPRRRRSIQRVKRHRIECCGTGPGCARNNLANSAQRPQEVKKT</sequence>
<feature type="compositionally biased region" description="Basic residues" evidence="1">
    <location>
        <begin position="83"/>
        <end position="92"/>
    </location>
</feature>
<protein>
    <submittedName>
        <fullName evidence="2">Uncharacterized protein</fullName>
    </submittedName>
</protein>
<evidence type="ECO:0000313" key="3">
    <source>
        <dbReference type="Proteomes" id="UP001066276"/>
    </source>
</evidence>
<gene>
    <name evidence="2" type="ORF">NDU88_002306</name>
</gene>
<evidence type="ECO:0000256" key="1">
    <source>
        <dbReference type="SAM" id="MobiDB-lite"/>
    </source>
</evidence>
<proteinExistence type="predicted"/>